<feature type="domain" description="Ketosynthase family 3 (KS3)" evidence="9">
    <location>
        <begin position="391"/>
        <end position="817"/>
    </location>
</feature>
<dbReference type="Gene3D" id="1.10.1200.10">
    <property type="entry name" value="ACP-like"/>
    <property type="match status" value="2"/>
</dbReference>
<dbReference type="PANTHER" id="PTHR43775:SF37">
    <property type="entry name" value="SI:DKEY-61P9.11"/>
    <property type="match status" value="1"/>
</dbReference>
<dbReference type="GO" id="GO:0004315">
    <property type="term" value="F:3-oxoacyl-[acyl-carrier-protein] synthase activity"/>
    <property type="evidence" value="ECO:0007669"/>
    <property type="project" value="InterPro"/>
</dbReference>
<evidence type="ECO:0000256" key="1">
    <source>
        <dbReference type="ARBA" id="ARBA00005179"/>
    </source>
</evidence>
<comment type="caution">
    <text evidence="11">The sequence shown here is derived from an EMBL/GenBank/DDBJ whole genome shotgun (WGS) entry which is preliminary data.</text>
</comment>
<dbReference type="InterPro" id="IPR042104">
    <property type="entry name" value="PKS_dehydratase_sf"/>
</dbReference>
<accession>A0AA39UJ33</accession>
<dbReference type="PROSITE" id="PS52004">
    <property type="entry name" value="KS3_2"/>
    <property type="match status" value="1"/>
</dbReference>
<dbReference type="EMBL" id="JAUEPR010000005">
    <property type="protein sequence ID" value="KAK0484814.1"/>
    <property type="molecule type" value="Genomic_DNA"/>
</dbReference>
<name>A0AA39UJ33_9AGAR</name>
<dbReference type="InterPro" id="IPR014031">
    <property type="entry name" value="Ketoacyl_synth_C"/>
</dbReference>
<dbReference type="Pfam" id="PF22621">
    <property type="entry name" value="CurL-like_PKS_C"/>
    <property type="match status" value="1"/>
</dbReference>
<dbReference type="GO" id="GO:0031177">
    <property type="term" value="F:phosphopantetheine binding"/>
    <property type="evidence" value="ECO:0007669"/>
    <property type="project" value="InterPro"/>
</dbReference>
<sequence>MSPSLVVPVFAGHGTTAINSTTLRERAVTDASSPSGALLLDACHYAFNVELSTLSPSEASAVGINPDHFKDPKSLLLLPSHEHYLTNSVVTAATLFLVQTLRYLASVQASSSASFASTLQTNSEHGLGIVGFSSGILPACVVGSSSTTLEFISNAVETFRLAFWIGVRLQVHKASVETPELLGESPLPWSLAFLGMSHAAAESAIQKFVKSFEGAPELRVTSVVSETSVTISGRPDILAAFAAQLPPSGPVHKTNVDALYHSSSHHDGVRSQVLADVLRRNIRFPTHADITVPVRSTYSGELISKGFEGSASFVEQVVDMILTQPVNWDKVTEALVRAAPEGGVVQLLNFGPGAGLTKGIERYFPSGKVSSTDLSTESVHTSTLQMPTSAQEPIAICGMSVNMPGAPSVAKLWEVLEKGINTISEIPEHRFKVSDYNDPKKKSRTMAAHTGNFIDEPDAFDNKFFNISPREARSMDPQQRVLVHTAYEALEDAGYVPNSTPTNNPETFGCYVGVATNDYVQNLRNDIDVYYSTGTLRAFLSGRISYALQFSGPSIVVDTACSSSLIAVYQACRALMNRDCNAAVAGGVNVIGSPDMFLGLDRGHFLSPTGQCKAFDASADGYSRSEGCGIFVLKRLSDAVAENDQILGVIRGVEVNQSGKAYSITRPHAPTQENLFTQALERSGLDASRISVVEAHGTGTQAGDPIELESIRGIFAKNRKANNPLHITSVKANIGHLEAASGAAALAKLLLMLRHRTIPRLISLKNLNPRIKPLESDNVIIDTKQTTWTIPDESLPRVALLNNFGAAGSNGALLLEEYIPKSSGKDTEVASTFMVGLSAKNEQALVDLRASYIEYLRSPTSAGATLADIAYTATARRRIFSHRFAVTAKSKEELTHKLELASGKTVSDNAPGKVVFVFSGQGGQYLGMGSTLYKTSALFKSAIDECEYFLKKNDFPGVLPIITSDGESSGLTPVEEFEANQAAIFALEYGLAKLWMSWGVIPTAVVGHSLGEYAAHVIAGVLSLESALTLVAHRVCIMMRTCELDTTGMIAINLGSGAVTDILSSSPDFSGISIACYNSATDCVASGPIGQLDALKAHLDKNVHCKSVRLKVPFGYHSSAMQPLLEEFGALAKRVTVHAPKIPVISNPLGRVIHEGDKSAFNAEYYLSHCADPVQFENGISALIEDASFTDIAAWIELGPHPTTLPMLTVHPGVSKEALLVGSLKKRQDDNLTLSSSLSQLYTSNVPVRWRDVFADVSAACVSLPSYPWQKSKFWVAWKEDSPAPASSTEGSTAPTKAFNPVNDFGMLQSWAQFPSAANSQTAIFETPISLLKTSITGHIVGDVPLCPASVYHELALAGIEASKAHLSLPLQGSHSALFNIDYVKPLVYNKDVARVVKTTVAINTDGSGTFTVESYTDSEPDTVHCSGQFRPLLVVDTTTKFNRMAPVVSRRTAAICSGEDGEAEVITTRTAYEIIFTRVVRYAKEYHTMKNVTISKNGMEGYAVVKLPKDHDKSKFVVHPVFMDTMLHVAGFLANMQGGDNDAYICSKVKSVKAVPSLINNDATYGVFIVNAWVESEGIMLSDAIAVDISGHGQIVAQLKGMCFKKLRLNTLQRSLAMHAGHTLPAPAQKRTVVAAPKPKITEVAPALGPRSSPAKRSIDVQSTVLKIVGDTCGIEVSALDVNADLETYGVDSLMSIEILRKFEESFPQMQFDANIFSTCNNITELVREISSTVGSQAATAVNTPETASTPEPTLQGDAPQSTDVRSILLELISSFTGFEIPKLDLNADADTAYGLDKFLFIPLFSKLQTFFPDITLDPTKPSVCSTIGELLDEVAAQVQAGPSSSSSDAVDTKPMFVSVLGLDESDIQDDTEFETIGLDSLTAIEALHAIQTKYGLELPSNLFELHTTAKAVNQYISSKRPGKSPKPVEETAMDPDKEEDLFDLTPEQVQSVVRVLRLDEVPMSVQKSSSSGSPLFLFHDGSGAVNYLRRLSSVDREFWGFNNPNYATGKPWGSVEAMASAYADYAVKVAGSRPVIFGGWSFGGVVGFEAARQLMRRGVPVKGVVLIDSPFPIDHVPSSNEFMAVTAGAFTRGGRTPIGRMMWKQLQQNAPLLKTYDPRIAGGPYPPLVLLHNKEGIPPDAFLPYPVPRWMSEKGTDPCLLADDWSGLVGAPIKVIHLPGTHFTTFATPHLGAVTQALVDGCAYLDEL</sequence>
<dbReference type="PROSITE" id="PS00012">
    <property type="entry name" value="PHOSPHOPANTETHEINE"/>
    <property type="match status" value="2"/>
</dbReference>
<evidence type="ECO:0000256" key="5">
    <source>
        <dbReference type="ARBA" id="ARBA00023026"/>
    </source>
</evidence>
<dbReference type="Pfam" id="PF00550">
    <property type="entry name" value="PP-binding"/>
    <property type="match status" value="2"/>
</dbReference>
<keyword evidence="5" id="KW-0843">Virulence</keyword>
<feature type="active site" description="Proton acceptor; for dehydratase activity" evidence="6">
    <location>
        <position position="1339"/>
    </location>
</feature>
<dbReference type="InterPro" id="IPR030918">
    <property type="entry name" value="PT_fungal_PKS"/>
</dbReference>
<dbReference type="Pfam" id="PF00975">
    <property type="entry name" value="Thioesterase"/>
    <property type="match status" value="1"/>
</dbReference>
<dbReference type="Pfam" id="PF21089">
    <property type="entry name" value="PKS_DH_N"/>
    <property type="match status" value="1"/>
</dbReference>
<keyword evidence="4" id="KW-0808">Transferase</keyword>
<dbReference type="GO" id="GO:0004312">
    <property type="term" value="F:fatty acid synthase activity"/>
    <property type="evidence" value="ECO:0007669"/>
    <property type="project" value="TreeGrafter"/>
</dbReference>
<dbReference type="Pfam" id="PF00109">
    <property type="entry name" value="ketoacyl-synt"/>
    <property type="match status" value="1"/>
</dbReference>
<evidence type="ECO:0000313" key="11">
    <source>
        <dbReference type="EMBL" id="KAK0484814.1"/>
    </source>
</evidence>
<dbReference type="CDD" id="cd00833">
    <property type="entry name" value="PKS"/>
    <property type="match status" value="1"/>
</dbReference>
<dbReference type="SUPFAM" id="SSF55048">
    <property type="entry name" value="Probable ACP-binding domain of malonyl-CoA ACP transacylase"/>
    <property type="match status" value="1"/>
</dbReference>
<feature type="domain" description="Carrier" evidence="8">
    <location>
        <begin position="1660"/>
        <end position="1735"/>
    </location>
</feature>
<evidence type="ECO:0000259" key="10">
    <source>
        <dbReference type="PROSITE" id="PS52019"/>
    </source>
</evidence>
<feature type="domain" description="Carrier" evidence="8">
    <location>
        <begin position="1848"/>
        <end position="1922"/>
    </location>
</feature>
<dbReference type="InterPro" id="IPR049900">
    <property type="entry name" value="PKS_mFAS_DH"/>
</dbReference>
<dbReference type="InterPro" id="IPR036736">
    <property type="entry name" value="ACP-like_sf"/>
</dbReference>
<proteinExistence type="predicted"/>
<dbReference type="InterPro" id="IPR014043">
    <property type="entry name" value="Acyl_transferase_dom"/>
</dbReference>
<dbReference type="SMART" id="SM00824">
    <property type="entry name" value="PKS_TE"/>
    <property type="match status" value="1"/>
</dbReference>
<dbReference type="InterPro" id="IPR018201">
    <property type="entry name" value="Ketoacyl_synth_AS"/>
</dbReference>
<feature type="region of interest" description="Disordered" evidence="7">
    <location>
        <begin position="1739"/>
        <end position="1761"/>
    </location>
</feature>
<feature type="region of interest" description="N-terminal hotdog fold" evidence="6">
    <location>
        <begin position="1307"/>
        <end position="1437"/>
    </location>
</feature>
<dbReference type="PROSITE" id="PS50075">
    <property type="entry name" value="CARRIER"/>
    <property type="match status" value="2"/>
</dbReference>
<evidence type="ECO:0000256" key="3">
    <source>
        <dbReference type="ARBA" id="ARBA00022553"/>
    </source>
</evidence>
<evidence type="ECO:0000256" key="7">
    <source>
        <dbReference type="SAM" id="MobiDB-lite"/>
    </source>
</evidence>
<evidence type="ECO:0000313" key="12">
    <source>
        <dbReference type="Proteomes" id="UP001175227"/>
    </source>
</evidence>
<keyword evidence="2" id="KW-0596">Phosphopantetheine</keyword>
<dbReference type="Proteomes" id="UP001175227">
    <property type="component" value="Unassembled WGS sequence"/>
</dbReference>
<dbReference type="SMART" id="SM01294">
    <property type="entry name" value="PKS_PP_betabranch"/>
    <property type="match status" value="1"/>
</dbReference>
<dbReference type="SUPFAM" id="SSF47336">
    <property type="entry name" value="ACP-like"/>
    <property type="match status" value="2"/>
</dbReference>
<dbReference type="NCBIfam" id="TIGR04532">
    <property type="entry name" value="PT_fungal_PKS"/>
    <property type="match status" value="1"/>
</dbReference>
<keyword evidence="3" id="KW-0597">Phosphoprotein</keyword>
<dbReference type="Pfam" id="PF16073">
    <property type="entry name" value="SAT"/>
    <property type="match status" value="1"/>
</dbReference>
<dbReference type="InterPro" id="IPR049551">
    <property type="entry name" value="PKS_DH_C"/>
</dbReference>
<dbReference type="Gene3D" id="3.40.50.1820">
    <property type="entry name" value="alpha/beta hydrolase"/>
    <property type="match status" value="1"/>
</dbReference>
<dbReference type="GO" id="GO:0044550">
    <property type="term" value="P:secondary metabolite biosynthetic process"/>
    <property type="evidence" value="ECO:0007669"/>
    <property type="project" value="TreeGrafter"/>
</dbReference>
<dbReference type="SUPFAM" id="SSF52151">
    <property type="entry name" value="FabD/lysophospholipase-like"/>
    <property type="match status" value="2"/>
</dbReference>
<dbReference type="InterPro" id="IPR020806">
    <property type="entry name" value="PKS_PP-bd"/>
</dbReference>
<evidence type="ECO:0000256" key="2">
    <source>
        <dbReference type="ARBA" id="ARBA00022450"/>
    </source>
</evidence>
<evidence type="ECO:0000256" key="4">
    <source>
        <dbReference type="ARBA" id="ARBA00022679"/>
    </source>
</evidence>
<reference evidence="11" key="1">
    <citation type="submission" date="2023-06" db="EMBL/GenBank/DDBJ databases">
        <authorList>
            <consortium name="Lawrence Berkeley National Laboratory"/>
            <person name="Ahrendt S."/>
            <person name="Sahu N."/>
            <person name="Indic B."/>
            <person name="Wong-Bajracharya J."/>
            <person name="Merenyi Z."/>
            <person name="Ke H.-M."/>
            <person name="Monk M."/>
            <person name="Kocsube S."/>
            <person name="Drula E."/>
            <person name="Lipzen A."/>
            <person name="Balint B."/>
            <person name="Henrissat B."/>
            <person name="Andreopoulos B."/>
            <person name="Martin F.M."/>
            <person name="Harder C.B."/>
            <person name="Rigling D."/>
            <person name="Ford K.L."/>
            <person name="Foster G.D."/>
            <person name="Pangilinan J."/>
            <person name="Papanicolaou A."/>
            <person name="Barry K."/>
            <person name="LaButti K."/>
            <person name="Viragh M."/>
            <person name="Koriabine M."/>
            <person name="Yan M."/>
            <person name="Riley R."/>
            <person name="Champramary S."/>
            <person name="Plett K.L."/>
            <person name="Tsai I.J."/>
            <person name="Slot J."/>
            <person name="Sipos G."/>
            <person name="Plett J."/>
            <person name="Nagy L.G."/>
            <person name="Grigoriev I.V."/>
        </authorList>
    </citation>
    <scope>NUCLEOTIDE SEQUENCE</scope>
    <source>
        <strain evidence="11">ICMP 16352</strain>
    </source>
</reference>
<dbReference type="InterPro" id="IPR001227">
    <property type="entry name" value="Ac_transferase_dom_sf"/>
</dbReference>
<evidence type="ECO:0000256" key="6">
    <source>
        <dbReference type="PROSITE-ProRule" id="PRU01363"/>
    </source>
</evidence>
<dbReference type="Pfam" id="PF02801">
    <property type="entry name" value="Ketoacyl-synt_C"/>
    <property type="match status" value="1"/>
</dbReference>
<feature type="domain" description="PKS/mFAS DH" evidence="10">
    <location>
        <begin position="1307"/>
        <end position="1614"/>
    </location>
</feature>
<dbReference type="InterPro" id="IPR020802">
    <property type="entry name" value="TesA-like"/>
</dbReference>
<dbReference type="PROSITE" id="PS00606">
    <property type="entry name" value="KS3_1"/>
    <property type="match status" value="1"/>
</dbReference>
<dbReference type="SUPFAM" id="SSF53901">
    <property type="entry name" value="Thiolase-like"/>
    <property type="match status" value="1"/>
</dbReference>
<evidence type="ECO:0000259" key="9">
    <source>
        <dbReference type="PROSITE" id="PS52004"/>
    </source>
</evidence>
<protein>
    <submittedName>
        <fullName evidence="11">Uncharacterized protein</fullName>
    </submittedName>
</protein>
<dbReference type="InterPro" id="IPR050091">
    <property type="entry name" value="PKS_NRPS_Biosynth_Enz"/>
</dbReference>
<dbReference type="InterPro" id="IPR009081">
    <property type="entry name" value="PP-bd_ACP"/>
</dbReference>
<gene>
    <name evidence="11" type="ORF">IW261DRAFT_859268</name>
</gene>
<dbReference type="PANTHER" id="PTHR43775">
    <property type="entry name" value="FATTY ACID SYNTHASE"/>
    <property type="match status" value="1"/>
</dbReference>
<dbReference type="InterPro" id="IPR001031">
    <property type="entry name" value="Thioesterase"/>
</dbReference>
<dbReference type="InterPro" id="IPR016035">
    <property type="entry name" value="Acyl_Trfase/lysoPLipase"/>
</dbReference>
<dbReference type="Pfam" id="PF14765">
    <property type="entry name" value="PS-DH"/>
    <property type="match status" value="1"/>
</dbReference>
<dbReference type="Gene3D" id="3.40.47.10">
    <property type="match status" value="1"/>
</dbReference>
<dbReference type="InterPro" id="IPR049552">
    <property type="entry name" value="PKS_DH_N"/>
</dbReference>
<dbReference type="InterPro" id="IPR020841">
    <property type="entry name" value="PKS_Beta-ketoAc_synthase_dom"/>
</dbReference>
<feature type="region of interest" description="C-terminal hotdog fold" evidence="6">
    <location>
        <begin position="1464"/>
        <end position="1614"/>
    </location>
</feature>
<dbReference type="SMART" id="SM00827">
    <property type="entry name" value="PKS_AT"/>
    <property type="match status" value="1"/>
</dbReference>
<dbReference type="Gene3D" id="3.10.129.110">
    <property type="entry name" value="Polyketide synthase dehydratase"/>
    <property type="match status" value="1"/>
</dbReference>
<dbReference type="InterPro" id="IPR016039">
    <property type="entry name" value="Thiolase-like"/>
</dbReference>
<dbReference type="GO" id="GO:0006633">
    <property type="term" value="P:fatty acid biosynthetic process"/>
    <property type="evidence" value="ECO:0007669"/>
    <property type="project" value="InterPro"/>
</dbReference>
<feature type="active site" description="Proton donor; for dehydratase activity" evidence="6">
    <location>
        <position position="1525"/>
    </location>
</feature>
<dbReference type="Pfam" id="PF00698">
    <property type="entry name" value="Acyl_transf_1"/>
    <property type="match status" value="1"/>
</dbReference>
<dbReference type="SMART" id="SM00823">
    <property type="entry name" value="PKS_PP"/>
    <property type="match status" value="2"/>
</dbReference>
<organism evidence="11 12">
    <name type="scientific">Armillaria novae-zelandiae</name>
    <dbReference type="NCBI Taxonomy" id="153914"/>
    <lineage>
        <taxon>Eukaryota</taxon>
        <taxon>Fungi</taxon>
        <taxon>Dikarya</taxon>
        <taxon>Basidiomycota</taxon>
        <taxon>Agaricomycotina</taxon>
        <taxon>Agaricomycetes</taxon>
        <taxon>Agaricomycetidae</taxon>
        <taxon>Agaricales</taxon>
        <taxon>Marasmiineae</taxon>
        <taxon>Physalacriaceae</taxon>
        <taxon>Armillaria</taxon>
    </lineage>
</organism>
<dbReference type="InterPro" id="IPR016036">
    <property type="entry name" value="Malonyl_transacylase_ACP-bd"/>
</dbReference>
<dbReference type="InterPro" id="IPR029058">
    <property type="entry name" value="AB_hydrolase_fold"/>
</dbReference>
<dbReference type="Gene3D" id="3.40.366.10">
    <property type="entry name" value="Malonyl-Coenzyme A Acyl Carrier Protein, domain 2"/>
    <property type="match status" value="3"/>
</dbReference>
<keyword evidence="12" id="KW-1185">Reference proteome</keyword>
<evidence type="ECO:0000259" key="8">
    <source>
        <dbReference type="PROSITE" id="PS50075"/>
    </source>
</evidence>
<dbReference type="InterPro" id="IPR006162">
    <property type="entry name" value="Ppantetheine_attach_site"/>
</dbReference>
<dbReference type="Gene3D" id="3.30.70.3290">
    <property type="match status" value="1"/>
</dbReference>
<dbReference type="InterPro" id="IPR014030">
    <property type="entry name" value="Ketoacyl_synth_N"/>
</dbReference>
<dbReference type="InterPro" id="IPR032088">
    <property type="entry name" value="SAT"/>
</dbReference>
<comment type="pathway">
    <text evidence="1">Secondary metabolite biosynthesis.</text>
</comment>
<dbReference type="SUPFAM" id="SSF53474">
    <property type="entry name" value="alpha/beta-Hydrolases"/>
    <property type="match status" value="1"/>
</dbReference>
<dbReference type="PROSITE" id="PS52019">
    <property type="entry name" value="PKS_MFAS_DH"/>
    <property type="match status" value="1"/>
</dbReference>
<dbReference type="SMART" id="SM00825">
    <property type="entry name" value="PKS_KS"/>
    <property type="match status" value="1"/>
</dbReference>